<reference evidence="1" key="1">
    <citation type="submission" date="2021-01" db="EMBL/GenBank/DDBJ databases">
        <authorList>
            <person name="Kaushik A."/>
        </authorList>
    </citation>
    <scope>NUCLEOTIDE SEQUENCE</scope>
    <source>
        <strain evidence="1">AG6-10EEA</strain>
    </source>
</reference>
<name>A0A8H3G9H8_9AGAM</name>
<organism evidence="1 2">
    <name type="scientific">Rhizoctonia solani</name>
    <dbReference type="NCBI Taxonomy" id="456999"/>
    <lineage>
        <taxon>Eukaryota</taxon>
        <taxon>Fungi</taxon>
        <taxon>Dikarya</taxon>
        <taxon>Basidiomycota</taxon>
        <taxon>Agaricomycotina</taxon>
        <taxon>Agaricomycetes</taxon>
        <taxon>Cantharellales</taxon>
        <taxon>Ceratobasidiaceae</taxon>
        <taxon>Rhizoctonia</taxon>
    </lineage>
</organism>
<dbReference type="AlphaFoldDB" id="A0A8H3G9H8"/>
<evidence type="ECO:0000313" key="2">
    <source>
        <dbReference type="Proteomes" id="UP000663853"/>
    </source>
</evidence>
<dbReference type="EMBL" id="CAJMXA010000767">
    <property type="protein sequence ID" value="CAE6442222.1"/>
    <property type="molecule type" value="Genomic_DNA"/>
</dbReference>
<accession>A0A8H3G9H8</accession>
<proteinExistence type="predicted"/>
<sequence length="550" mass="63459">PNPLSSAPTNQRQILFMSITWAPGYSVDLTDAATVASRYLRGLGRPVQIDFRLDSGNENDLVKWYRERSNPLVHAVQLRRERQGPYFHQFVVFELKDNGGLFRIDRRLRPDEDSPQNCLKDEGIPAFDTIEPVTAWNDPLFVASDCLISIEFKVNVSLAGILKVCQRIHSHLSARVYTLQRYNCYFFAQTIISCVACGTSDQYIVGDQSWFLGNGTKPPLPKRQRAVFNFYNNPTSLSTSGDQYMDLAGYPQLSASLSIATVGFTYDWSFLDDEIQRTFGLDPVHGMEGPLRRTAQEMQLALEEYWSKERTIVQKLIDTRNRMLIIPSGLWGVNEKTISPRIVDTITLEARVRWQAFLLSLRNGDHLRDYVFCSDPLPRPGEPLNRPRRRNAGLLLSPSELQSILVQRVDREYDKIWGIISTEYIQEAAEQALQIRLHSFKQNMTIRINRSEMQDGYQEKDHPEHSLGTIPRYTTPQGTTFWRRKKAKQEQEPNSLRESTMVEMQEYLTRLVQAHSIRVEEYRWLTRASAPDVARDVTKVMDEIWTTLIE</sequence>
<protein>
    <submittedName>
        <fullName evidence="1">Uncharacterized protein</fullName>
    </submittedName>
</protein>
<gene>
    <name evidence="1" type="ORF">RDB_LOCUS37881</name>
</gene>
<dbReference type="Proteomes" id="UP000663853">
    <property type="component" value="Unassembled WGS sequence"/>
</dbReference>
<feature type="non-terminal residue" evidence="1">
    <location>
        <position position="1"/>
    </location>
</feature>
<comment type="caution">
    <text evidence="1">The sequence shown here is derived from an EMBL/GenBank/DDBJ whole genome shotgun (WGS) entry which is preliminary data.</text>
</comment>
<evidence type="ECO:0000313" key="1">
    <source>
        <dbReference type="EMBL" id="CAE6442222.1"/>
    </source>
</evidence>